<name>A0A6C0CEG4_9ZZZZ</name>
<dbReference type="EMBL" id="MN739397">
    <property type="protein sequence ID" value="QHT02697.1"/>
    <property type="molecule type" value="Genomic_DNA"/>
</dbReference>
<feature type="compositionally biased region" description="Low complexity" evidence="1">
    <location>
        <begin position="92"/>
        <end position="111"/>
    </location>
</feature>
<evidence type="ECO:0008006" key="3">
    <source>
        <dbReference type="Google" id="ProtNLM"/>
    </source>
</evidence>
<reference evidence="2" key="1">
    <citation type="journal article" date="2020" name="Nature">
        <title>Giant virus diversity and host interactions through global metagenomics.</title>
        <authorList>
            <person name="Schulz F."/>
            <person name="Roux S."/>
            <person name="Paez-Espino D."/>
            <person name="Jungbluth S."/>
            <person name="Walsh D.A."/>
            <person name="Denef V.J."/>
            <person name="McMahon K.D."/>
            <person name="Konstantinidis K.T."/>
            <person name="Eloe-Fadrosh E.A."/>
            <person name="Kyrpides N.C."/>
            <person name="Woyke T."/>
        </authorList>
    </citation>
    <scope>NUCLEOTIDE SEQUENCE</scope>
    <source>
        <strain evidence="2">GVMAG-M-3300020595-32</strain>
    </source>
</reference>
<dbReference type="AlphaFoldDB" id="A0A6C0CEG4"/>
<feature type="compositionally biased region" description="Basic and acidic residues" evidence="1">
    <location>
        <begin position="116"/>
        <end position="134"/>
    </location>
</feature>
<sequence length="221" mass="25651">MSDRIIYISRACPHCKKLLIGLHRYEFLKNQFRIVDIQTQQFPDYIETVPTLVANQQMIKNDDVFGYMNNLVEQIFRQNPELKDKYHPKQAPPQQAQQGPPQNSQLSNQQQTVGRPNHESMKSIGQEPEKKDPVDELIGWCPDGGCSFSPITEASDDCSKRMDTIDDTRFSFISDNDDKIPIDSVHKVPMKQSNDEFQRTEKLQQMDSSYERLMAERQLIK</sequence>
<accession>A0A6C0CEG4</accession>
<feature type="region of interest" description="Disordered" evidence="1">
    <location>
        <begin position="84"/>
        <end position="135"/>
    </location>
</feature>
<evidence type="ECO:0000313" key="2">
    <source>
        <dbReference type="EMBL" id="QHT02697.1"/>
    </source>
</evidence>
<evidence type="ECO:0000256" key="1">
    <source>
        <dbReference type="SAM" id="MobiDB-lite"/>
    </source>
</evidence>
<organism evidence="2">
    <name type="scientific">viral metagenome</name>
    <dbReference type="NCBI Taxonomy" id="1070528"/>
    <lineage>
        <taxon>unclassified sequences</taxon>
        <taxon>metagenomes</taxon>
        <taxon>organismal metagenomes</taxon>
    </lineage>
</organism>
<protein>
    <recommendedName>
        <fullName evidence="3">Glutaredoxin domain-containing protein</fullName>
    </recommendedName>
</protein>
<proteinExistence type="predicted"/>